<evidence type="ECO:0000313" key="4">
    <source>
        <dbReference type="Proteomes" id="UP000656732"/>
    </source>
</evidence>
<dbReference type="SUPFAM" id="SSF52777">
    <property type="entry name" value="CoA-dependent acyltransferases"/>
    <property type="match status" value="2"/>
</dbReference>
<dbReference type="Gene3D" id="3.30.559.30">
    <property type="entry name" value="Nonribosomal peptide synthetase, condensation domain"/>
    <property type="match status" value="1"/>
</dbReference>
<organism evidence="3 4">
    <name type="scientific">Streptomyces pilosus</name>
    <dbReference type="NCBI Taxonomy" id="28893"/>
    <lineage>
        <taxon>Bacteria</taxon>
        <taxon>Bacillati</taxon>
        <taxon>Actinomycetota</taxon>
        <taxon>Actinomycetes</taxon>
        <taxon>Kitasatosporales</taxon>
        <taxon>Streptomycetaceae</taxon>
        <taxon>Streptomyces</taxon>
    </lineage>
</organism>
<feature type="domain" description="Condensation" evidence="2">
    <location>
        <begin position="28"/>
        <end position="357"/>
    </location>
</feature>
<dbReference type="InterPro" id="IPR001242">
    <property type="entry name" value="Condensation_dom"/>
</dbReference>
<reference evidence="3" key="2">
    <citation type="submission" date="2020-09" db="EMBL/GenBank/DDBJ databases">
        <authorList>
            <person name="Sun Q."/>
            <person name="Ohkuma M."/>
        </authorList>
    </citation>
    <scope>NUCLEOTIDE SEQUENCE</scope>
    <source>
        <strain evidence="3">JCM 4403</strain>
    </source>
</reference>
<comment type="caution">
    <text evidence="3">The sequence shown here is derived from an EMBL/GenBank/DDBJ whole genome shotgun (WGS) entry which is preliminary data.</text>
</comment>
<dbReference type="GO" id="GO:0005737">
    <property type="term" value="C:cytoplasm"/>
    <property type="evidence" value="ECO:0007669"/>
    <property type="project" value="TreeGrafter"/>
</dbReference>
<reference evidence="3" key="1">
    <citation type="journal article" date="2014" name="Int. J. Syst. Evol. Microbiol.">
        <title>Complete genome sequence of Corynebacterium casei LMG S-19264T (=DSM 44701T), isolated from a smear-ripened cheese.</title>
        <authorList>
            <consortium name="US DOE Joint Genome Institute (JGI-PGF)"/>
            <person name="Walter F."/>
            <person name="Albersmeier A."/>
            <person name="Kalinowski J."/>
            <person name="Ruckert C."/>
        </authorList>
    </citation>
    <scope>NUCLEOTIDE SEQUENCE</scope>
    <source>
        <strain evidence="3">JCM 4403</strain>
    </source>
</reference>
<proteinExistence type="predicted"/>
<dbReference type="PANTHER" id="PTHR45527">
    <property type="entry name" value="NONRIBOSOMAL PEPTIDE SYNTHETASE"/>
    <property type="match status" value="1"/>
</dbReference>
<evidence type="ECO:0000313" key="3">
    <source>
        <dbReference type="EMBL" id="GGR03607.1"/>
    </source>
</evidence>
<dbReference type="Gene3D" id="3.30.559.10">
    <property type="entry name" value="Chloramphenicol acetyltransferase-like domain"/>
    <property type="match status" value="1"/>
</dbReference>
<accession>A0A918C3D1</accession>
<name>A0A918C3D1_9ACTN</name>
<dbReference type="Proteomes" id="UP000656732">
    <property type="component" value="Unassembled WGS sequence"/>
</dbReference>
<feature type="region of interest" description="Disordered" evidence="1">
    <location>
        <begin position="365"/>
        <end position="384"/>
    </location>
</feature>
<dbReference type="GO" id="GO:0043041">
    <property type="term" value="P:amino acid activation for nonribosomal peptide biosynthetic process"/>
    <property type="evidence" value="ECO:0007669"/>
    <property type="project" value="TreeGrafter"/>
</dbReference>
<dbReference type="GO" id="GO:0008610">
    <property type="term" value="P:lipid biosynthetic process"/>
    <property type="evidence" value="ECO:0007669"/>
    <property type="project" value="UniProtKB-ARBA"/>
</dbReference>
<dbReference type="InterPro" id="IPR023213">
    <property type="entry name" value="CAT-like_dom_sf"/>
</dbReference>
<dbReference type="GO" id="GO:0031177">
    <property type="term" value="F:phosphopantetheine binding"/>
    <property type="evidence" value="ECO:0007669"/>
    <property type="project" value="TreeGrafter"/>
</dbReference>
<protein>
    <recommendedName>
        <fullName evidence="2">Condensation domain-containing protein</fullName>
    </recommendedName>
</protein>
<dbReference type="RefSeq" id="WP_189561146.1">
    <property type="nucleotide sequence ID" value="NZ_BMTU01000016.1"/>
</dbReference>
<keyword evidence="4" id="KW-1185">Reference proteome</keyword>
<dbReference type="GO" id="GO:0003824">
    <property type="term" value="F:catalytic activity"/>
    <property type="evidence" value="ECO:0007669"/>
    <property type="project" value="InterPro"/>
</dbReference>
<gene>
    <name evidence="3" type="ORF">GCM10010280_59560</name>
</gene>
<evidence type="ECO:0000256" key="1">
    <source>
        <dbReference type="SAM" id="MobiDB-lite"/>
    </source>
</evidence>
<dbReference type="GO" id="GO:0044550">
    <property type="term" value="P:secondary metabolite biosynthetic process"/>
    <property type="evidence" value="ECO:0007669"/>
    <property type="project" value="TreeGrafter"/>
</dbReference>
<sequence>MTADPATTVPLPRGHFHAVYHAVDLPEEQRHTLVVTLFAPLPDGLAPHQVDQALHLLVARHDALRSLLVPLPGGKWAHQVSPPDSQASFPRAELSELGPDGVIGLSVALGDELRDWHGTTPLRAAVLTDAGAAVYVLVALHHCIVDLEALRRLQDEFGQVLLNIVTGADPRTGLRPALPLAARTALEHSEHGRRADDEAQAHWSHLLSDAANVSFPYRRDDRSPRTARVLSLTSPAIDHALARLSADAALTPTALVLAAAHMMLSAYTGGAITWSVLMGKPAPLSGATLVECALETVHVLLPAVPPEPADEPSLPETAHDALTRLLEATRHRDYDYARFLESRAAHAIERGALVQWETTLNSRLQPAPVHHPVGTPSPTSAGLLPRSRTRWSLQRTARPTVGVSAGSDGRATTLDLACDTDLLGKDTMTAVLRGVESLLVAAADGDPAPFRGNARSAGWPRRPDWVLVDGRTWTDLTASRDLLASHPGVCAVDLTVTSEEVPALHAAVRARSGTVTGEDLRRHALQALDRPGLTVPHTIDVRPCAHPRCPRCVTGHSVGDPRPRQPDAVAALIRAVAGVLGRDSVVAEAGYLEQGGRAEAYPEVKASLEKAGWCGLTGEALLGPRSLTHVAVSLHRESRWGCT</sequence>
<dbReference type="AlphaFoldDB" id="A0A918C3D1"/>
<dbReference type="Pfam" id="PF00668">
    <property type="entry name" value="Condensation"/>
    <property type="match status" value="1"/>
</dbReference>
<evidence type="ECO:0000259" key="2">
    <source>
        <dbReference type="Pfam" id="PF00668"/>
    </source>
</evidence>
<dbReference type="EMBL" id="BMTU01000016">
    <property type="protein sequence ID" value="GGR03607.1"/>
    <property type="molecule type" value="Genomic_DNA"/>
</dbReference>
<dbReference type="PANTHER" id="PTHR45527:SF1">
    <property type="entry name" value="FATTY ACID SYNTHASE"/>
    <property type="match status" value="1"/>
</dbReference>